<dbReference type="EMBL" id="BGZK01000105">
    <property type="protein sequence ID" value="GBP19156.1"/>
    <property type="molecule type" value="Genomic_DNA"/>
</dbReference>
<sequence length="69" mass="7815">MPFHRQLPRGKATSFHAIAYSLVGTSLRSAQFRGGPKRVLMCHVRKQCPNREPNKLAKERFDVGRLPAV</sequence>
<accession>A0A4C1TZX4</accession>
<reference evidence="1 2" key="1">
    <citation type="journal article" date="2019" name="Commun. Biol.">
        <title>The bagworm genome reveals a unique fibroin gene that provides high tensile strength.</title>
        <authorList>
            <person name="Kono N."/>
            <person name="Nakamura H."/>
            <person name="Ohtoshi R."/>
            <person name="Tomita M."/>
            <person name="Numata K."/>
            <person name="Arakawa K."/>
        </authorList>
    </citation>
    <scope>NUCLEOTIDE SEQUENCE [LARGE SCALE GENOMIC DNA]</scope>
</reference>
<gene>
    <name evidence="1" type="ORF">EVAR_11477_1</name>
</gene>
<evidence type="ECO:0000313" key="2">
    <source>
        <dbReference type="Proteomes" id="UP000299102"/>
    </source>
</evidence>
<protein>
    <submittedName>
        <fullName evidence="1">Uncharacterized protein</fullName>
    </submittedName>
</protein>
<dbReference type="AlphaFoldDB" id="A0A4C1TZX4"/>
<evidence type="ECO:0000313" key="1">
    <source>
        <dbReference type="EMBL" id="GBP19156.1"/>
    </source>
</evidence>
<name>A0A4C1TZX4_EUMVA</name>
<keyword evidence="2" id="KW-1185">Reference proteome</keyword>
<dbReference type="Proteomes" id="UP000299102">
    <property type="component" value="Unassembled WGS sequence"/>
</dbReference>
<organism evidence="1 2">
    <name type="scientific">Eumeta variegata</name>
    <name type="common">Bagworm moth</name>
    <name type="synonym">Eumeta japonica</name>
    <dbReference type="NCBI Taxonomy" id="151549"/>
    <lineage>
        <taxon>Eukaryota</taxon>
        <taxon>Metazoa</taxon>
        <taxon>Ecdysozoa</taxon>
        <taxon>Arthropoda</taxon>
        <taxon>Hexapoda</taxon>
        <taxon>Insecta</taxon>
        <taxon>Pterygota</taxon>
        <taxon>Neoptera</taxon>
        <taxon>Endopterygota</taxon>
        <taxon>Lepidoptera</taxon>
        <taxon>Glossata</taxon>
        <taxon>Ditrysia</taxon>
        <taxon>Tineoidea</taxon>
        <taxon>Psychidae</taxon>
        <taxon>Oiketicinae</taxon>
        <taxon>Eumeta</taxon>
    </lineage>
</organism>
<proteinExistence type="predicted"/>
<comment type="caution">
    <text evidence="1">The sequence shown here is derived from an EMBL/GenBank/DDBJ whole genome shotgun (WGS) entry which is preliminary data.</text>
</comment>